<sequence>MATTSSTSTSSAWRRSVRRRTPMSEREEDERELGRRAEELEEAVEGLLGEKDAAEAEEAALFAELDAERGAAETTASETMLMIERMQQEKAAALLEARQFRRLAEGRAERHRVLQDELASLSALADGYLSILRAHAIEPDDEDGQEVADRKSSTDAKGAIVQKSSPPPPVENELNYATEVGCDAATKSMTAAVKEQRVVVIDGAVGLYARVKALEADRLATRREVASLRAEPARAVLAREMARRLCRDAVADERPGAVTTPHNKSRFSILAIGKWLFSVILRKKRCSKVRLTLGLSMALLGMLLLVERSTAALHHCQRPPRLPQM</sequence>
<proteinExistence type="predicted"/>
<evidence type="ECO:0000313" key="2">
    <source>
        <dbReference type="Proteomes" id="UP001732700"/>
    </source>
</evidence>
<dbReference type="Proteomes" id="UP001732700">
    <property type="component" value="Chromosome 2A"/>
</dbReference>
<name>A0ACD5U951_AVESA</name>
<evidence type="ECO:0000313" key="1">
    <source>
        <dbReference type="EnsemblPlants" id="AVESA.00010b.r2.2AG0211260.1.CDS"/>
    </source>
</evidence>
<protein>
    <submittedName>
        <fullName evidence="1">Uncharacterized protein</fullName>
    </submittedName>
</protein>
<reference evidence="1" key="2">
    <citation type="submission" date="2025-09" db="UniProtKB">
        <authorList>
            <consortium name="EnsemblPlants"/>
        </authorList>
    </citation>
    <scope>IDENTIFICATION</scope>
</reference>
<accession>A0ACD5U951</accession>
<organism evidence="1 2">
    <name type="scientific">Avena sativa</name>
    <name type="common">Oat</name>
    <dbReference type="NCBI Taxonomy" id="4498"/>
    <lineage>
        <taxon>Eukaryota</taxon>
        <taxon>Viridiplantae</taxon>
        <taxon>Streptophyta</taxon>
        <taxon>Embryophyta</taxon>
        <taxon>Tracheophyta</taxon>
        <taxon>Spermatophyta</taxon>
        <taxon>Magnoliopsida</taxon>
        <taxon>Liliopsida</taxon>
        <taxon>Poales</taxon>
        <taxon>Poaceae</taxon>
        <taxon>BOP clade</taxon>
        <taxon>Pooideae</taxon>
        <taxon>Poodae</taxon>
        <taxon>Poeae</taxon>
        <taxon>Poeae Chloroplast Group 1 (Aveneae type)</taxon>
        <taxon>Aveninae</taxon>
        <taxon>Avena</taxon>
    </lineage>
</organism>
<keyword evidence="2" id="KW-1185">Reference proteome</keyword>
<dbReference type="EnsemblPlants" id="AVESA.00010b.r2.2AG0211260.1">
    <property type="protein sequence ID" value="AVESA.00010b.r2.2AG0211260.1.CDS"/>
    <property type="gene ID" value="AVESA.00010b.r2.2AG0211260"/>
</dbReference>
<reference evidence="1" key="1">
    <citation type="submission" date="2021-05" db="EMBL/GenBank/DDBJ databases">
        <authorList>
            <person name="Scholz U."/>
            <person name="Mascher M."/>
            <person name="Fiebig A."/>
        </authorList>
    </citation>
    <scope>NUCLEOTIDE SEQUENCE [LARGE SCALE GENOMIC DNA]</scope>
</reference>